<comment type="similarity">
    <text evidence="1">Belongs to the bacterial solute-binding protein ModA family.</text>
</comment>
<keyword evidence="3" id="KW-0732">Signal</keyword>
<dbReference type="InterPro" id="IPR050682">
    <property type="entry name" value="ModA/WtpA"/>
</dbReference>
<dbReference type="Gene3D" id="3.40.190.10">
    <property type="entry name" value="Periplasmic binding protein-like II"/>
    <property type="match status" value="2"/>
</dbReference>
<dbReference type="SUPFAM" id="SSF53850">
    <property type="entry name" value="Periplasmic binding protein-like II"/>
    <property type="match status" value="1"/>
</dbReference>
<evidence type="ECO:0000256" key="3">
    <source>
        <dbReference type="ARBA" id="ARBA00022729"/>
    </source>
</evidence>
<dbReference type="Pfam" id="PF13531">
    <property type="entry name" value="SBP_bac_11"/>
    <property type="match status" value="1"/>
</dbReference>
<protein>
    <submittedName>
        <fullName evidence="4">Molybdate ABC transporter substrate-binding protein</fullName>
    </submittedName>
</protein>
<dbReference type="NCBIfam" id="TIGR01256">
    <property type="entry name" value="modA"/>
    <property type="match status" value="1"/>
</dbReference>
<proteinExistence type="inferred from homology"/>
<sequence>MPKIIGLLILNLYTTVILAETFNGAVASNFAYSMKALVHEFEKGSSHTVNLSFGSSGKIYAQIVNGAPFDMFFSADQVKPLRLQKEGWVVQGSLFTYAQGQLVLWSPKAEALAHGLQTLTLGKFNKLALANPKLAPYGAAAHQVLQSLGITNISQNKWIQGENISQTYQFVRSGNVDLGLVAWSQVKLHNQPNQGAYLIIPENLYQPIYQDAVLLKRASKNKAALAFIQFLKQDKAHQIILSSGYKLPTQLDMDTEL</sequence>
<evidence type="ECO:0000313" key="4">
    <source>
        <dbReference type="EMBL" id="MCF2949635.1"/>
    </source>
</evidence>
<dbReference type="InterPro" id="IPR044084">
    <property type="entry name" value="AvModA-like_subst-bd"/>
</dbReference>
<evidence type="ECO:0000313" key="5">
    <source>
        <dbReference type="Proteomes" id="UP001521137"/>
    </source>
</evidence>
<dbReference type="PIRSF" id="PIRSF004846">
    <property type="entry name" value="ModA"/>
    <property type="match status" value="1"/>
</dbReference>
<dbReference type="PANTHER" id="PTHR30632:SF14">
    <property type="entry name" value="TUNGSTATE_MOLYBDATE_CHROMATE-BINDING PROTEIN MODA"/>
    <property type="match status" value="1"/>
</dbReference>
<reference evidence="4 5" key="1">
    <citation type="submission" date="2022-01" db="EMBL/GenBank/DDBJ databases">
        <title>Paraglaciecola sp. G1-23.</title>
        <authorList>
            <person name="Jin M.S."/>
            <person name="Han D.M."/>
            <person name="Kim H.M."/>
            <person name="Jeon C.O."/>
        </authorList>
    </citation>
    <scope>NUCLEOTIDE SEQUENCE [LARGE SCALE GENOMIC DNA]</scope>
    <source>
        <strain evidence="4 5">G1-23</strain>
    </source>
</reference>
<evidence type="ECO:0000256" key="2">
    <source>
        <dbReference type="ARBA" id="ARBA00022723"/>
    </source>
</evidence>
<organism evidence="4 5">
    <name type="scientific">Paraglaciecola algarum</name>
    <dbReference type="NCBI Taxonomy" id="3050085"/>
    <lineage>
        <taxon>Bacteria</taxon>
        <taxon>Pseudomonadati</taxon>
        <taxon>Pseudomonadota</taxon>
        <taxon>Gammaproteobacteria</taxon>
        <taxon>Alteromonadales</taxon>
        <taxon>Alteromonadaceae</taxon>
        <taxon>Paraglaciecola</taxon>
    </lineage>
</organism>
<dbReference type="EMBL" id="JAKGAS010000009">
    <property type="protein sequence ID" value="MCF2949635.1"/>
    <property type="molecule type" value="Genomic_DNA"/>
</dbReference>
<dbReference type="RefSeq" id="WP_235313738.1">
    <property type="nucleotide sequence ID" value="NZ_JAKGAS010000009.1"/>
</dbReference>
<dbReference type="CDD" id="cd13539">
    <property type="entry name" value="PBP2_AvModA"/>
    <property type="match status" value="1"/>
</dbReference>
<name>A0ABS9DB87_9ALTE</name>
<keyword evidence="5" id="KW-1185">Reference proteome</keyword>
<accession>A0ABS9DB87</accession>
<comment type="caution">
    <text evidence="4">The sequence shown here is derived from an EMBL/GenBank/DDBJ whole genome shotgun (WGS) entry which is preliminary data.</text>
</comment>
<dbReference type="InterPro" id="IPR005950">
    <property type="entry name" value="ModA"/>
</dbReference>
<keyword evidence="2" id="KW-0479">Metal-binding</keyword>
<dbReference type="Proteomes" id="UP001521137">
    <property type="component" value="Unassembled WGS sequence"/>
</dbReference>
<gene>
    <name evidence="4" type="primary">modA</name>
    <name evidence="4" type="ORF">L0668_16050</name>
</gene>
<evidence type="ECO:0000256" key="1">
    <source>
        <dbReference type="ARBA" id="ARBA00009175"/>
    </source>
</evidence>
<dbReference type="PANTHER" id="PTHR30632">
    <property type="entry name" value="MOLYBDATE-BINDING PERIPLASMIC PROTEIN"/>
    <property type="match status" value="1"/>
</dbReference>